<comment type="caution">
    <text evidence="3">The sequence shown here is derived from an EMBL/GenBank/DDBJ whole genome shotgun (WGS) entry which is preliminary data.</text>
</comment>
<name>A0A9N9I7Z5_9GLOM</name>
<reference evidence="3" key="1">
    <citation type="submission" date="2021-06" db="EMBL/GenBank/DDBJ databases">
        <authorList>
            <person name="Kallberg Y."/>
            <person name="Tangrot J."/>
            <person name="Rosling A."/>
        </authorList>
    </citation>
    <scope>NUCLEOTIDE SEQUENCE</scope>
    <source>
        <strain evidence="3">CL551</strain>
    </source>
</reference>
<gene>
    <name evidence="3" type="ORF">AMORRO_LOCUS13552</name>
</gene>
<dbReference type="Pfam" id="PF01713">
    <property type="entry name" value="Smr"/>
    <property type="match status" value="1"/>
</dbReference>
<dbReference type="PANTHER" id="PTHR46535">
    <property type="entry name" value="NEDD4-BINDING PROTEIN 2"/>
    <property type="match status" value="1"/>
</dbReference>
<feature type="non-terminal residue" evidence="3">
    <location>
        <position position="1"/>
    </location>
</feature>
<evidence type="ECO:0000256" key="1">
    <source>
        <dbReference type="SAM" id="MobiDB-lite"/>
    </source>
</evidence>
<dbReference type="Proteomes" id="UP000789342">
    <property type="component" value="Unassembled WGS sequence"/>
</dbReference>
<accession>A0A9N9I7Z5</accession>
<dbReference type="Gene3D" id="3.30.1370.110">
    <property type="match status" value="1"/>
</dbReference>
<sequence>SIFCPPLDSALVAVIVRDYKDFNACIDILNTLAKEANHVLESEHESELSENGSGYHKSYSSEQSSVYENGDGSVTSVDFPMDHLYFEDEFDFDGKDEEILPDEEIERYNSYCSEGEFTTESLEGFLKECFPTLSKTKIKSLIRECNDAEIIFEKILKEAQQKETTYSYTSSSGSFVVRGDDDEDNSLISESRFKHRKKKRLRKQFQIDSYSPDFNSTPNSPTSKTTPLSPWNTQWPPPESERLSSWDCQWPPLPSSVPPEKKTYTNVSRNYKPNLSDQRDSIIRLYDIFPDRSVQSLEKALETANGVEERAIEILLGVNTISEDRACSNNNSSRSKFFSDGLGFKIETEQYKAIRQKKSNTPIRSPNTFILTHASSSTRFTHNQNLSDDEASSDYEPKYCRQMANEYMEKRNDAFRKAVKAWKNSRNSRYGDGGIASHYSADGHKYDQEMKKWNSRAVKSMLKQRSRIDEYLLDLHGLTVNEAITVVKERLSRLHNSKGTTKSGGMFFRPLKIITGVGKHSPNGIAKLPEAIDRFLHENKWDFSKHKGYVLVKGRT</sequence>
<feature type="non-terminal residue" evidence="3">
    <location>
        <position position="556"/>
    </location>
</feature>
<dbReference type="SUPFAM" id="SSF160443">
    <property type="entry name" value="SMR domain-like"/>
    <property type="match status" value="1"/>
</dbReference>
<dbReference type="GO" id="GO:0004519">
    <property type="term" value="F:endonuclease activity"/>
    <property type="evidence" value="ECO:0007669"/>
    <property type="project" value="TreeGrafter"/>
</dbReference>
<proteinExistence type="predicted"/>
<dbReference type="SMART" id="SM01162">
    <property type="entry name" value="DUF1771"/>
    <property type="match status" value="1"/>
</dbReference>
<dbReference type="InterPro" id="IPR052772">
    <property type="entry name" value="Endo/PolyKinase_Domain-Protein"/>
</dbReference>
<dbReference type="GO" id="GO:0005634">
    <property type="term" value="C:nucleus"/>
    <property type="evidence" value="ECO:0007669"/>
    <property type="project" value="TreeGrafter"/>
</dbReference>
<dbReference type="InterPro" id="IPR013899">
    <property type="entry name" value="DUF1771"/>
</dbReference>
<feature type="region of interest" description="Disordered" evidence="1">
    <location>
        <begin position="209"/>
        <end position="246"/>
    </location>
</feature>
<dbReference type="PROSITE" id="PS50828">
    <property type="entry name" value="SMR"/>
    <property type="match status" value="1"/>
</dbReference>
<feature type="compositionally biased region" description="Polar residues" evidence="1">
    <location>
        <begin position="58"/>
        <end position="69"/>
    </location>
</feature>
<keyword evidence="4" id="KW-1185">Reference proteome</keyword>
<evidence type="ECO:0000313" key="4">
    <source>
        <dbReference type="Proteomes" id="UP000789342"/>
    </source>
</evidence>
<dbReference type="AlphaFoldDB" id="A0A9N9I7Z5"/>
<feature type="compositionally biased region" description="Low complexity" evidence="1">
    <location>
        <begin position="216"/>
        <end position="230"/>
    </location>
</feature>
<evidence type="ECO:0000313" key="3">
    <source>
        <dbReference type="EMBL" id="CAG8724459.1"/>
    </source>
</evidence>
<dbReference type="PANTHER" id="PTHR46535:SF1">
    <property type="entry name" value="NEDD4-BINDING PROTEIN 2"/>
    <property type="match status" value="1"/>
</dbReference>
<evidence type="ECO:0000259" key="2">
    <source>
        <dbReference type="PROSITE" id="PS50828"/>
    </source>
</evidence>
<feature type="domain" description="Smr" evidence="2">
    <location>
        <begin position="473"/>
        <end position="556"/>
    </location>
</feature>
<organism evidence="3 4">
    <name type="scientific">Acaulospora morrowiae</name>
    <dbReference type="NCBI Taxonomy" id="94023"/>
    <lineage>
        <taxon>Eukaryota</taxon>
        <taxon>Fungi</taxon>
        <taxon>Fungi incertae sedis</taxon>
        <taxon>Mucoromycota</taxon>
        <taxon>Glomeromycotina</taxon>
        <taxon>Glomeromycetes</taxon>
        <taxon>Diversisporales</taxon>
        <taxon>Acaulosporaceae</taxon>
        <taxon>Acaulospora</taxon>
    </lineage>
</organism>
<protein>
    <submittedName>
        <fullName evidence="3">3065_t:CDS:1</fullName>
    </submittedName>
</protein>
<dbReference type="InterPro" id="IPR036063">
    <property type="entry name" value="Smr_dom_sf"/>
</dbReference>
<feature type="region of interest" description="Disordered" evidence="1">
    <location>
        <begin position="43"/>
        <end position="69"/>
    </location>
</feature>
<dbReference type="SMART" id="SM00463">
    <property type="entry name" value="SMR"/>
    <property type="match status" value="1"/>
</dbReference>
<dbReference type="EMBL" id="CAJVPV010023703">
    <property type="protein sequence ID" value="CAG8724459.1"/>
    <property type="molecule type" value="Genomic_DNA"/>
</dbReference>
<dbReference type="OrthoDB" id="3231855at2759"/>
<dbReference type="Pfam" id="PF08590">
    <property type="entry name" value="DUF1771"/>
    <property type="match status" value="1"/>
</dbReference>
<dbReference type="InterPro" id="IPR002625">
    <property type="entry name" value="Smr_dom"/>
</dbReference>
<dbReference type="CDD" id="cd14279">
    <property type="entry name" value="CUE"/>
    <property type="match status" value="1"/>
</dbReference>